<comment type="similarity">
    <text evidence="1 7">Belongs to the aldehyde dehydrogenase family.</text>
</comment>
<name>A0A8B2NS42_9HYPH</name>
<comment type="caution">
    <text evidence="9">The sequence shown here is derived from an EMBL/GenBank/DDBJ whole genome shotgun (WGS) entry which is preliminary data.</text>
</comment>
<dbReference type="PROSITE" id="PS00070">
    <property type="entry name" value="ALDEHYDE_DEHYDR_CYS"/>
    <property type="match status" value="1"/>
</dbReference>
<dbReference type="Pfam" id="PF00171">
    <property type="entry name" value="Aldedh"/>
    <property type="match status" value="1"/>
</dbReference>
<evidence type="ECO:0000256" key="7">
    <source>
        <dbReference type="RuleBase" id="RU003345"/>
    </source>
</evidence>
<evidence type="ECO:0000256" key="6">
    <source>
        <dbReference type="PROSITE-ProRule" id="PRU10007"/>
    </source>
</evidence>
<sequence length="471" mass="50012">MDRLDQVYIAGRFRAAHGREELERIDPTTEEPTGILVMADAHDAGLAVDSARDAFAGFSRTSRRERIDLLHALADAVAARAGALTEATVAEYGAPMEQARWRAGLAAGNFRLAARLLEDFAFERRVGGSTVIAQPVGVAVHIVPWNSVYNAISVKLAGALAAGCTVVVKASEFSGLQNQLFAECLDAAGMPPGVVNIVSGRGDVVGEALTGHPDVRKISFTGSNAVGKSILRKSADRLPRVTLELGGKAPTVVLDDADLADAAVKALAIAFANNGQACIAGTRALVQRRQLASFCTAIEAASSTIVTGDPREPGTTMGPLVNRRQFERVQGYIRMGLADGARPVIGGEGRPRGLDRGYFVRPTVFTDVTSDMTIAREEIFGPVLCVIGYEDEDHAAQIANDTPFGLHAYVIGEDDRARAFARRIDAGRVAINGVAHDPEAPFGGFRESGIGREYGVFGIEDHLELKAILGR</sequence>
<organism evidence="9 10">
    <name type="scientific">Acuticoccus sediminis</name>
    <dbReference type="NCBI Taxonomy" id="2184697"/>
    <lineage>
        <taxon>Bacteria</taxon>
        <taxon>Pseudomonadati</taxon>
        <taxon>Pseudomonadota</taxon>
        <taxon>Alphaproteobacteria</taxon>
        <taxon>Hyphomicrobiales</taxon>
        <taxon>Amorphaceae</taxon>
        <taxon>Acuticoccus</taxon>
    </lineage>
</organism>
<evidence type="ECO:0000256" key="3">
    <source>
        <dbReference type="ARBA" id="ARBA00023097"/>
    </source>
</evidence>
<dbReference type="EC" id="1.2.1.3" evidence="4"/>
<accession>A0A8B2NS42</accession>
<evidence type="ECO:0000313" key="9">
    <source>
        <dbReference type="EMBL" id="RAH99931.1"/>
    </source>
</evidence>
<dbReference type="GO" id="GO:0004029">
    <property type="term" value="F:aldehyde dehydrogenase (NAD+) activity"/>
    <property type="evidence" value="ECO:0007669"/>
    <property type="project" value="UniProtKB-EC"/>
</dbReference>
<dbReference type="SUPFAM" id="SSF53720">
    <property type="entry name" value="ALDH-like"/>
    <property type="match status" value="1"/>
</dbReference>
<dbReference type="AlphaFoldDB" id="A0A8B2NS42"/>
<evidence type="ECO:0000256" key="5">
    <source>
        <dbReference type="ARBA" id="ARBA00049194"/>
    </source>
</evidence>
<dbReference type="InterPro" id="IPR015590">
    <property type="entry name" value="Aldehyde_DH_dom"/>
</dbReference>
<evidence type="ECO:0000313" key="10">
    <source>
        <dbReference type="Proteomes" id="UP000249590"/>
    </source>
</evidence>
<keyword evidence="3" id="KW-0558">Oxidation</keyword>
<dbReference type="InterPro" id="IPR029510">
    <property type="entry name" value="Ald_DH_CS_GLU"/>
</dbReference>
<evidence type="ECO:0000256" key="2">
    <source>
        <dbReference type="ARBA" id="ARBA00023002"/>
    </source>
</evidence>
<dbReference type="PROSITE" id="PS00687">
    <property type="entry name" value="ALDEHYDE_DEHYDR_GLU"/>
    <property type="match status" value="1"/>
</dbReference>
<dbReference type="InterPro" id="IPR016162">
    <property type="entry name" value="Ald_DH_N"/>
</dbReference>
<dbReference type="Gene3D" id="3.40.605.10">
    <property type="entry name" value="Aldehyde Dehydrogenase, Chain A, domain 1"/>
    <property type="match status" value="1"/>
</dbReference>
<evidence type="ECO:0000256" key="1">
    <source>
        <dbReference type="ARBA" id="ARBA00009986"/>
    </source>
</evidence>
<evidence type="ECO:0000256" key="4">
    <source>
        <dbReference type="ARBA" id="ARBA00024226"/>
    </source>
</evidence>
<dbReference type="Proteomes" id="UP000249590">
    <property type="component" value="Unassembled WGS sequence"/>
</dbReference>
<feature type="active site" evidence="6">
    <location>
        <position position="244"/>
    </location>
</feature>
<dbReference type="PANTHER" id="PTHR42804:SF1">
    <property type="entry name" value="ALDEHYDE DEHYDROGENASE-RELATED"/>
    <property type="match status" value="1"/>
</dbReference>
<protein>
    <recommendedName>
        <fullName evidence="4">aldehyde dehydrogenase (NAD(+))</fullName>
        <ecNumber evidence="4">1.2.1.3</ecNumber>
    </recommendedName>
</protein>
<dbReference type="Gene3D" id="3.40.309.10">
    <property type="entry name" value="Aldehyde Dehydrogenase, Chain A, domain 2"/>
    <property type="match status" value="1"/>
</dbReference>
<feature type="domain" description="Aldehyde dehydrogenase" evidence="8">
    <location>
        <begin position="16"/>
        <end position="468"/>
    </location>
</feature>
<dbReference type="InterPro" id="IPR016163">
    <property type="entry name" value="Ald_DH_C"/>
</dbReference>
<dbReference type="FunFam" id="3.40.309.10:FF:000012">
    <property type="entry name" value="Betaine aldehyde dehydrogenase"/>
    <property type="match status" value="1"/>
</dbReference>
<proteinExistence type="inferred from homology"/>
<comment type="catalytic activity">
    <reaction evidence="5">
        <text>an aldehyde + NAD(+) + H2O = a carboxylate + NADH + 2 H(+)</text>
        <dbReference type="Rhea" id="RHEA:16185"/>
        <dbReference type="ChEBI" id="CHEBI:15377"/>
        <dbReference type="ChEBI" id="CHEBI:15378"/>
        <dbReference type="ChEBI" id="CHEBI:17478"/>
        <dbReference type="ChEBI" id="CHEBI:29067"/>
        <dbReference type="ChEBI" id="CHEBI:57540"/>
        <dbReference type="ChEBI" id="CHEBI:57945"/>
        <dbReference type="EC" id="1.2.1.3"/>
    </reaction>
</comment>
<keyword evidence="10" id="KW-1185">Reference proteome</keyword>
<dbReference type="CDD" id="cd07138">
    <property type="entry name" value="ALDH_CddD_SSP0762"/>
    <property type="match status" value="1"/>
</dbReference>
<evidence type="ECO:0000259" key="8">
    <source>
        <dbReference type="Pfam" id="PF00171"/>
    </source>
</evidence>
<gene>
    <name evidence="9" type="ORF">DLJ53_19515</name>
</gene>
<dbReference type="FunFam" id="3.40.605.10:FF:000007">
    <property type="entry name" value="NAD/NADP-dependent betaine aldehyde dehydrogenase"/>
    <property type="match status" value="1"/>
</dbReference>
<dbReference type="InterPro" id="IPR016160">
    <property type="entry name" value="Ald_DH_CS_CYS"/>
</dbReference>
<dbReference type="EMBL" id="QHHQ01000004">
    <property type="protein sequence ID" value="RAH99931.1"/>
    <property type="molecule type" value="Genomic_DNA"/>
</dbReference>
<keyword evidence="2 7" id="KW-0560">Oxidoreductase</keyword>
<dbReference type="InterPro" id="IPR016161">
    <property type="entry name" value="Ald_DH/histidinol_DH"/>
</dbReference>
<dbReference type="PANTHER" id="PTHR42804">
    <property type="entry name" value="ALDEHYDE DEHYDROGENASE"/>
    <property type="match status" value="1"/>
</dbReference>
<dbReference type="OrthoDB" id="9812625at2"/>
<reference evidence="9 10" key="1">
    <citation type="submission" date="2018-05" db="EMBL/GenBank/DDBJ databases">
        <title>Acuticoccus sediminis sp. nov., isolated from deep-sea sediment of Indian Ocean.</title>
        <authorList>
            <person name="Liu X."/>
            <person name="Lai Q."/>
            <person name="Du Y."/>
            <person name="Sun F."/>
            <person name="Zhang X."/>
            <person name="Wang S."/>
            <person name="Shao Z."/>
        </authorList>
    </citation>
    <scope>NUCLEOTIDE SEQUENCE [LARGE SCALE GENOMIC DNA]</scope>
    <source>
        <strain evidence="9 10">PTG4-2</strain>
    </source>
</reference>
<dbReference type="RefSeq" id="WP_111348332.1">
    <property type="nucleotide sequence ID" value="NZ_QHHQ01000004.1"/>
</dbReference>